<evidence type="ECO:0000256" key="1">
    <source>
        <dbReference type="SAM" id="SignalP"/>
    </source>
</evidence>
<evidence type="ECO:0000313" key="3">
    <source>
        <dbReference type="Proteomes" id="UP000267623"/>
    </source>
</evidence>
<dbReference type="RefSeq" id="WP_123280645.1">
    <property type="nucleotide sequence ID" value="NZ_RJTU01000021.1"/>
</dbReference>
<keyword evidence="1" id="KW-0732">Signal</keyword>
<protein>
    <submittedName>
        <fullName evidence="2">GLPGLI family protein</fullName>
    </submittedName>
</protein>
<dbReference type="InterPro" id="IPR005901">
    <property type="entry name" value="GLPGLI"/>
</dbReference>
<feature type="signal peptide" evidence="1">
    <location>
        <begin position="1"/>
        <end position="18"/>
    </location>
</feature>
<name>A0A3N0XDG8_9FLAO</name>
<dbReference type="AlphaFoldDB" id="A0A3N0XDG8"/>
<accession>A0A3N0XDG8</accession>
<dbReference type="EMBL" id="RJTU01000021">
    <property type="protein sequence ID" value="ROI14399.1"/>
    <property type="molecule type" value="Genomic_DNA"/>
</dbReference>
<dbReference type="Proteomes" id="UP000267623">
    <property type="component" value="Unassembled WGS sequence"/>
</dbReference>
<evidence type="ECO:0000313" key="2">
    <source>
        <dbReference type="EMBL" id="ROI14399.1"/>
    </source>
</evidence>
<sequence>MMNKIFNILIFFSSFIFAQEISDNSSYRLTYVLDYKSDSTNSSYIQQEVFYLYVTNTDSKFISKNKIIKDSIMTDIANGGNPLGFFGLKNRPKSKNEYIVYNIKSQKLFIETIGTNNFGYTILDNPKWLMTGKQQNLEKFRADEAKTQNYLGRNWTALFDSSHSLNVGPYKFNNLPGLIVKVYDDKKDYVFTLQEVKKIDKTPIIIVEKYKLLKDREQLIQIKNNALDNPFAEAISGGIKINVDPKVMKEAIDRNKKLNSNPLELK</sequence>
<proteinExistence type="predicted"/>
<feature type="chain" id="PRO_5018066889" evidence="1">
    <location>
        <begin position="19"/>
        <end position="266"/>
    </location>
</feature>
<organism evidence="2 3">
    <name type="scientific">Epilithonimonas hominis</name>
    <dbReference type="NCBI Taxonomy" id="420404"/>
    <lineage>
        <taxon>Bacteria</taxon>
        <taxon>Pseudomonadati</taxon>
        <taxon>Bacteroidota</taxon>
        <taxon>Flavobacteriia</taxon>
        <taxon>Flavobacteriales</taxon>
        <taxon>Weeksellaceae</taxon>
        <taxon>Chryseobacterium group</taxon>
        <taxon>Epilithonimonas</taxon>
    </lineage>
</organism>
<gene>
    <name evidence="2" type="ORF">EGH73_03100</name>
</gene>
<dbReference type="NCBIfam" id="TIGR01200">
    <property type="entry name" value="GLPGLI"/>
    <property type="match status" value="1"/>
</dbReference>
<reference evidence="3" key="1">
    <citation type="submission" date="2018-11" db="EMBL/GenBank/DDBJ databases">
        <title>Proposal to divide the Flavobacteriaceae and reorganize its genera based on Amino Acid Identity values calculated from whole genome sequences.</title>
        <authorList>
            <person name="Nicholson A.C."/>
            <person name="Gulvik C.A."/>
            <person name="Whitney A.M."/>
            <person name="Humrighouse B.W."/>
            <person name="Bell M."/>
            <person name="Holmes B."/>
            <person name="Steigerwalt A."/>
            <person name="Villarma A."/>
            <person name="Sheth M."/>
            <person name="Batra D."/>
            <person name="Pryor J."/>
            <person name="Bernardet J.-F."/>
            <person name="Hugo C."/>
            <person name="Kampfer P."/>
            <person name="Newman J."/>
            <person name="Mcquiston J."/>
        </authorList>
    </citation>
    <scope>NUCLEOTIDE SEQUENCE [LARGE SCALE GENOMIC DNA]</scope>
    <source>
        <strain evidence="3">DSM 22165</strain>
    </source>
</reference>
<comment type="caution">
    <text evidence="2">The sequence shown here is derived from an EMBL/GenBank/DDBJ whole genome shotgun (WGS) entry which is preliminary data.</text>
</comment>